<dbReference type="KEGG" id="bsto:C0V70_04365"/>
<dbReference type="PANTHER" id="PTHR30537:SF5">
    <property type="entry name" value="HTH-TYPE TRANSCRIPTIONAL ACTIVATOR TTDR-RELATED"/>
    <property type="match status" value="1"/>
</dbReference>
<accession>A0A2K9NPB0</accession>
<comment type="similarity">
    <text evidence="1">Belongs to the LysR transcriptional regulatory family.</text>
</comment>
<dbReference type="PRINTS" id="PR00039">
    <property type="entry name" value="HTHLYSR"/>
</dbReference>
<protein>
    <submittedName>
        <fullName evidence="5">LysR family transcriptional regulator</fullName>
    </submittedName>
</protein>
<evidence type="ECO:0000313" key="5">
    <source>
        <dbReference type="EMBL" id="AUN97356.1"/>
    </source>
</evidence>
<dbReference type="GO" id="GO:0043565">
    <property type="term" value="F:sequence-specific DNA binding"/>
    <property type="evidence" value="ECO:0007669"/>
    <property type="project" value="TreeGrafter"/>
</dbReference>
<dbReference type="Pfam" id="PF03466">
    <property type="entry name" value="LysR_substrate"/>
    <property type="match status" value="1"/>
</dbReference>
<dbReference type="GO" id="GO:0003700">
    <property type="term" value="F:DNA-binding transcription factor activity"/>
    <property type="evidence" value="ECO:0007669"/>
    <property type="project" value="InterPro"/>
</dbReference>
<proteinExistence type="inferred from homology"/>
<dbReference type="Gene3D" id="1.10.10.10">
    <property type="entry name" value="Winged helix-like DNA-binding domain superfamily/Winged helix DNA-binding domain"/>
    <property type="match status" value="1"/>
</dbReference>
<keyword evidence="3" id="KW-0238">DNA-binding</keyword>
<dbReference type="OrthoDB" id="5289705at2"/>
<dbReference type="InterPro" id="IPR036388">
    <property type="entry name" value="WH-like_DNA-bd_sf"/>
</dbReference>
<evidence type="ECO:0000256" key="2">
    <source>
        <dbReference type="ARBA" id="ARBA00023015"/>
    </source>
</evidence>
<evidence type="ECO:0000256" key="4">
    <source>
        <dbReference type="ARBA" id="ARBA00023163"/>
    </source>
</evidence>
<evidence type="ECO:0000256" key="3">
    <source>
        <dbReference type="ARBA" id="ARBA00023125"/>
    </source>
</evidence>
<dbReference type="GO" id="GO:0006351">
    <property type="term" value="P:DNA-templated transcription"/>
    <property type="evidence" value="ECO:0007669"/>
    <property type="project" value="TreeGrafter"/>
</dbReference>
<dbReference type="SUPFAM" id="SSF53850">
    <property type="entry name" value="Periplasmic binding protein-like II"/>
    <property type="match status" value="1"/>
</dbReference>
<dbReference type="CDD" id="cd08422">
    <property type="entry name" value="PBP2_CrgA_like"/>
    <property type="match status" value="1"/>
</dbReference>
<evidence type="ECO:0000256" key="1">
    <source>
        <dbReference type="ARBA" id="ARBA00009437"/>
    </source>
</evidence>
<dbReference type="EMBL" id="CP025704">
    <property type="protein sequence ID" value="AUN97356.1"/>
    <property type="molecule type" value="Genomic_DNA"/>
</dbReference>
<dbReference type="InterPro" id="IPR005119">
    <property type="entry name" value="LysR_subst-bd"/>
</dbReference>
<name>A0A2K9NPB0_BACTC</name>
<dbReference type="SUPFAM" id="SSF46785">
    <property type="entry name" value="Winged helix' DNA-binding domain"/>
    <property type="match status" value="1"/>
</dbReference>
<dbReference type="InterPro" id="IPR036390">
    <property type="entry name" value="WH_DNA-bd_sf"/>
</dbReference>
<organism evidence="5 6">
    <name type="scientific">Bacteriovorax stolpii</name>
    <name type="common">Bdellovibrio stolpii</name>
    <dbReference type="NCBI Taxonomy" id="960"/>
    <lineage>
        <taxon>Bacteria</taxon>
        <taxon>Pseudomonadati</taxon>
        <taxon>Bdellovibrionota</taxon>
        <taxon>Bacteriovoracia</taxon>
        <taxon>Bacteriovoracales</taxon>
        <taxon>Bacteriovoracaceae</taxon>
        <taxon>Bacteriovorax</taxon>
    </lineage>
</organism>
<gene>
    <name evidence="5" type="ORF">C0V70_04365</name>
</gene>
<dbReference type="PROSITE" id="PS50931">
    <property type="entry name" value="HTH_LYSR"/>
    <property type="match status" value="1"/>
</dbReference>
<dbReference type="InterPro" id="IPR000847">
    <property type="entry name" value="LysR_HTH_N"/>
</dbReference>
<dbReference type="Pfam" id="PF00126">
    <property type="entry name" value="HTH_1"/>
    <property type="match status" value="1"/>
</dbReference>
<evidence type="ECO:0000313" key="6">
    <source>
        <dbReference type="Proteomes" id="UP000235584"/>
    </source>
</evidence>
<reference evidence="5 6" key="1">
    <citation type="submission" date="2018-01" db="EMBL/GenBank/DDBJ databases">
        <title>Complete genome sequence of Bacteriovorax stolpii DSM12778.</title>
        <authorList>
            <person name="Tang B."/>
            <person name="Chang J."/>
        </authorList>
    </citation>
    <scope>NUCLEOTIDE SEQUENCE [LARGE SCALE GENOMIC DNA]</scope>
    <source>
        <strain evidence="5 6">DSM 12778</strain>
    </source>
</reference>
<dbReference type="RefSeq" id="WP_102242651.1">
    <property type="nucleotide sequence ID" value="NZ_CP025704.1"/>
</dbReference>
<sequence>MTNTLTPSFDRLELMRTFIRIVDSKNLSSAALSLKTTQPTISRRLKALEESLGLKLIQRTTHQMQMTEEGRRFYYHAKDIVERWNVIEAEMTGAKTLPKGILRVQVPQALGIGKFNDVLSSYLKNHPQVDIEWILSDKSPDFISENLDCAIKVGNIDDPSLIAVKIFELSRIIVASPDLMDNKKKLFRPSELQNTPWLSFKTHYLDRINLFHSKTNEEITLKIHPRFISDNLFAMREAALMGLGIGVLSKWIVEKDLREGRLVQLCKDWQAASLPVYLIYPQSRLKPAKLQKFIELIKRQKNQL</sequence>
<keyword evidence="4" id="KW-0804">Transcription</keyword>
<dbReference type="InterPro" id="IPR058163">
    <property type="entry name" value="LysR-type_TF_proteobact-type"/>
</dbReference>
<dbReference type="AlphaFoldDB" id="A0A2K9NPB0"/>
<keyword evidence="6" id="KW-1185">Reference proteome</keyword>
<dbReference type="Gene3D" id="3.40.190.290">
    <property type="match status" value="1"/>
</dbReference>
<keyword evidence="2" id="KW-0805">Transcription regulation</keyword>
<dbReference type="Proteomes" id="UP000235584">
    <property type="component" value="Chromosome"/>
</dbReference>
<dbReference type="FunFam" id="1.10.10.10:FF:000001">
    <property type="entry name" value="LysR family transcriptional regulator"/>
    <property type="match status" value="1"/>
</dbReference>
<dbReference type="PANTHER" id="PTHR30537">
    <property type="entry name" value="HTH-TYPE TRANSCRIPTIONAL REGULATOR"/>
    <property type="match status" value="1"/>
</dbReference>